<accession>A0A8C6TZF1</accession>
<dbReference type="Ensembl" id="ENSNMLT00000030554.1">
    <property type="protein sequence ID" value="ENSNMLP00000027349.1"/>
    <property type="gene ID" value="ENSNMLG00000017431.1"/>
</dbReference>
<name>A0A8C6TZF1_9GOBI</name>
<keyword evidence="1" id="KW-0472">Membrane</keyword>
<reference evidence="3" key="2">
    <citation type="submission" date="2025-09" db="UniProtKB">
        <authorList>
            <consortium name="Ensembl"/>
        </authorList>
    </citation>
    <scope>IDENTIFICATION</scope>
</reference>
<dbReference type="SUPFAM" id="SSF51735">
    <property type="entry name" value="NAD(P)-binding Rossmann-fold domains"/>
    <property type="match status" value="1"/>
</dbReference>
<organism evidence="3 4">
    <name type="scientific">Neogobius melanostomus</name>
    <name type="common">round goby</name>
    <dbReference type="NCBI Taxonomy" id="47308"/>
    <lineage>
        <taxon>Eukaryota</taxon>
        <taxon>Metazoa</taxon>
        <taxon>Chordata</taxon>
        <taxon>Craniata</taxon>
        <taxon>Vertebrata</taxon>
        <taxon>Euteleostomi</taxon>
        <taxon>Actinopterygii</taxon>
        <taxon>Neopterygii</taxon>
        <taxon>Teleostei</taxon>
        <taxon>Neoteleostei</taxon>
        <taxon>Acanthomorphata</taxon>
        <taxon>Gobiaria</taxon>
        <taxon>Gobiiformes</taxon>
        <taxon>Gobioidei</taxon>
        <taxon>Gobiidae</taxon>
        <taxon>Benthophilinae</taxon>
        <taxon>Neogobiini</taxon>
        <taxon>Neogobius</taxon>
    </lineage>
</organism>
<proteinExistence type="predicted"/>
<keyword evidence="4" id="KW-1185">Reference proteome</keyword>
<evidence type="ECO:0000256" key="1">
    <source>
        <dbReference type="SAM" id="Phobius"/>
    </source>
</evidence>
<keyword evidence="1" id="KW-0812">Transmembrane</keyword>
<keyword evidence="1" id="KW-1133">Transmembrane helix</keyword>
<dbReference type="Gene3D" id="3.40.50.720">
    <property type="entry name" value="NAD(P)-binding Rossmann-like Domain"/>
    <property type="match status" value="2"/>
</dbReference>
<dbReference type="Pfam" id="PF01370">
    <property type="entry name" value="Epimerase"/>
    <property type="match status" value="1"/>
</dbReference>
<reference evidence="3" key="1">
    <citation type="submission" date="2025-08" db="UniProtKB">
        <authorList>
            <consortium name="Ensembl"/>
        </authorList>
    </citation>
    <scope>IDENTIFICATION</scope>
</reference>
<dbReference type="AlphaFoldDB" id="A0A8C6TZF1"/>
<feature type="transmembrane region" description="Helical" evidence="1">
    <location>
        <begin position="40"/>
        <end position="62"/>
    </location>
</feature>
<evidence type="ECO:0000313" key="3">
    <source>
        <dbReference type="Ensembl" id="ENSNMLP00000027349.1"/>
    </source>
</evidence>
<evidence type="ECO:0000313" key="4">
    <source>
        <dbReference type="Proteomes" id="UP000694523"/>
    </source>
</evidence>
<sequence>AGGLGQLGVGLAEMLRKQYGTDNVILSDIKKPPPHVYRSGMAMFSILVLMLCLVLAHLYMYLSPIGLHNVLDLALENCLRLFVPSTIGAFGPSSPRDPVPDLCVQRPRTIYGVSKVHGELMGEYLHHKYGLDFRCLRYPGVISVNTTPGGGTTDYAVQIFHDAISTGHHECYLRADTRLPMMHISDCHRATLEFMQAPECQLSLRTYNIAAMSFTPEEVAQEIRKHLPHLKITYSPDSVRQTIADSWPVRFDDSNARRDWGWKPAFGLEELVSDMLHTIRNKRTMEGLHVHSL</sequence>
<dbReference type="InterPro" id="IPR036291">
    <property type="entry name" value="NAD(P)-bd_dom_sf"/>
</dbReference>
<dbReference type="PANTHER" id="PTHR42687">
    <property type="entry name" value="L-THREONINE 3-DEHYDROGENASE"/>
    <property type="match status" value="1"/>
</dbReference>
<protein>
    <submittedName>
        <fullName evidence="3">L-threonine dehydrogenase 2</fullName>
    </submittedName>
</protein>
<dbReference type="PANTHER" id="PTHR42687:SF5">
    <property type="entry name" value="L-THREONINE 3-DEHYDROGENASE, MITOCHONDRIAL-LIKE"/>
    <property type="match status" value="1"/>
</dbReference>
<dbReference type="GO" id="GO:0008743">
    <property type="term" value="F:L-threonine 3-dehydrogenase activity"/>
    <property type="evidence" value="ECO:0007669"/>
    <property type="project" value="TreeGrafter"/>
</dbReference>
<dbReference type="InterPro" id="IPR051225">
    <property type="entry name" value="NAD(P)_epim/dehydratase"/>
</dbReference>
<feature type="domain" description="NAD-dependent epimerase/dehydratase" evidence="2">
    <location>
        <begin position="67"/>
        <end position="210"/>
    </location>
</feature>
<dbReference type="GO" id="GO:0006567">
    <property type="term" value="P:L-threonine catabolic process"/>
    <property type="evidence" value="ECO:0007669"/>
    <property type="project" value="TreeGrafter"/>
</dbReference>
<evidence type="ECO:0000259" key="2">
    <source>
        <dbReference type="Pfam" id="PF01370"/>
    </source>
</evidence>
<dbReference type="Proteomes" id="UP000694523">
    <property type="component" value="Unplaced"/>
</dbReference>
<dbReference type="InterPro" id="IPR001509">
    <property type="entry name" value="Epimerase_deHydtase"/>
</dbReference>